<evidence type="ECO:0000256" key="1">
    <source>
        <dbReference type="SAM" id="SignalP"/>
    </source>
</evidence>
<dbReference type="EMBL" id="CCCS020000002">
    <property type="protein sequence ID" value="CDQ08577.1"/>
    <property type="molecule type" value="Genomic_DNA"/>
</dbReference>
<evidence type="ECO:0000313" key="5">
    <source>
        <dbReference type="Proteomes" id="UP000193925"/>
    </source>
</evidence>
<evidence type="ECO:0000259" key="2">
    <source>
        <dbReference type="SMART" id="SM00867"/>
    </source>
</evidence>
<reference evidence="3" key="2">
    <citation type="submission" date="2014-07" db="EMBL/GenBank/DDBJ databases">
        <title>Initial genome analysis of the psychrotolerant acidophile Acidithiobacillus ferrivorans CF27: insights into iron and sulfur oxidation pathways and into biofilm formation.</title>
        <authorList>
            <person name="Talla E."/>
            <person name="Hedrich S."/>
            <person name="Mangenot S."/>
            <person name="Ji B."/>
            <person name="Johnson D.B."/>
            <person name="Barbe V."/>
            <person name="Bonnefoy V."/>
        </authorList>
    </citation>
    <scope>NUCLEOTIDE SEQUENCE [LARGE SCALE GENOMIC DNA]</scope>
    <source>
        <strain evidence="3">CF27</strain>
    </source>
</reference>
<accession>A0A060UIN4</accession>
<dbReference type="SUPFAM" id="SSF101874">
    <property type="entry name" value="YceI-like"/>
    <property type="match status" value="1"/>
</dbReference>
<protein>
    <submittedName>
        <fullName evidence="4">YceI family protein</fullName>
    </submittedName>
</protein>
<dbReference type="Gene3D" id="2.40.128.110">
    <property type="entry name" value="Lipid/polyisoprenoid-binding, YceI-like"/>
    <property type="match status" value="1"/>
</dbReference>
<dbReference type="Pfam" id="PF04264">
    <property type="entry name" value="YceI"/>
    <property type="match status" value="1"/>
</dbReference>
<dbReference type="PANTHER" id="PTHR34406:SF1">
    <property type="entry name" value="PROTEIN YCEI"/>
    <property type="match status" value="1"/>
</dbReference>
<reference evidence="3" key="1">
    <citation type="submission" date="2014-03" db="EMBL/GenBank/DDBJ databases">
        <authorList>
            <person name="Genoscope - CEA"/>
        </authorList>
    </citation>
    <scope>NUCLEOTIDE SEQUENCE [LARGE SCALE GENOMIC DNA]</scope>
    <source>
        <strain evidence="3">CF27</strain>
    </source>
</reference>
<dbReference type="SMART" id="SM00867">
    <property type="entry name" value="YceI"/>
    <property type="match status" value="1"/>
</dbReference>
<proteinExistence type="predicted"/>
<gene>
    <name evidence="3" type="ORF">AFERRI_100012</name>
    <name evidence="4" type="ORF">AFERRI_40128</name>
</gene>
<organism evidence="3">
    <name type="scientific">Acidithiobacillus ferrivorans</name>
    <dbReference type="NCBI Taxonomy" id="160808"/>
    <lineage>
        <taxon>Bacteria</taxon>
        <taxon>Pseudomonadati</taxon>
        <taxon>Pseudomonadota</taxon>
        <taxon>Acidithiobacillia</taxon>
        <taxon>Acidithiobacillales</taxon>
        <taxon>Acidithiobacillaceae</taxon>
        <taxon>Acidithiobacillus</taxon>
    </lineage>
</organism>
<dbReference type="AlphaFoldDB" id="A0A060UIN4"/>
<evidence type="ECO:0000313" key="3">
    <source>
        <dbReference type="EMBL" id="CDQ08577.1"/>
    </source>
</evidence>
<dbReference type="RefSeq" id="WP_035190612.1">
    <property type="nucleotide sequence ID" value="NZ_CCCS020000002.1"/>
</dbReference>
<keyword evidence="5" id="KW-1185">Reference proteome</keyword>
<dbReference type="EMBL" id="LT841305">
    <property type="protein sequence ID" value="SMH66779.1"/>
    <property type="molecule type" value="Genomic_DNA"/>
</dbReference>
<sequence>MLPNKVSIALRTTILSVALSASLVSLADAATYHRLDASPAGSYRIDPDHSLAWFTIGHAGVAVVVGRFDKLSGSYIFNPASPARDKVDIRIPAASINTNFALRDHDLRGPDFFNVREFPNITFVSTRYQPTGKESGQLYGKLTIHGVTRPVTFQVREIGAGPVPALPKPWGGYLSGYVATTTIQRSDFGMDAYAGMIANTVHLHVNIEGVRTAG</sequence>
<dbReference type="InterPro" id="IPR036761">
    <property type="entry name" value="TTHA0802/YceI-like_sf"/>
</dbReference>
<feature type="signal peptide" evidence="1">
    <location>
        <begin position="1"/>
        <end position="29"/>
    </location>
</feature>
<dbReference type="InterPro" id="IPR007372">
    <property type="entry name" value="Lipid/polyisoprenoid-bd_YceI"/>
</dbReference>
<evidence type="ECO:0000313" key="4">
    <source>
        <dbReference type="EMBL" id="SMH66779.1"/>
    </source>
</evidence>
<reference evidence="4 5" key="3">
    <citation type="submission" date="2017-03" db="EMBL/GenBank/DDBJ databases">
        <authorList>
            <person name="Regsiter A."/>
            <person name="William W."/>
        </authorList>
    </citation>
    <scope>NUCLEOTIDE SEQUENCE [LARGE SCALE GENOMIC DNA]</scope>
    <source>
        <strain evidence="4">PRJEB5721</strain>
    </source>
</reference>
<keyword evidence="1" id="KW-0732">Signal</keyword>
<dbReference type="Proteomes" id="UP000193925">
    <property type="component" value="Chromosome AFERRI"/>
</dbReference>
<dbReference type="PANTHER" id="PTHR34406">
    <property type="entry name" value="PROTEIN YCEI"/>
    <property type="match status" value="1"/>
</dbReference>
<name>A0A060UIN4_9PROT</name>
<feature type="domain" description="Lipid/polyisoprenoid-binding YceI-like" evidence="2">
    <location>
        <begin position="42"/>
        <end position="210"/>
    </location>
</feature>
<feature type="chain" id="PRO_5001588224" evidence="1">
    <location>
        <begin position="30"/>
        <end position="214"/>
    </location>
</feature>